<evidence type="ECO:0000313" key="3">
    <source>
        <dbReference type="Proteomes" id="UP000534306"/>
    </source>
</evidence>
<dbReference type="RefSeq" id="WP_184999638.1">
    <property type="nucleotide sequence ID" value="NZ_JACHKF010000001.1"/>
</dbReference>
<dbReference type="PANTHER" id="PTHR46211:SF14">
    <property type="entry name" value="GLYCEROPHOSPHODIESTER PHOSPHODIESTERASE"/>
    <property type="match status" value="1"/>
</dbReference>
<dbReference type="PROSITE" id="PS51704">
    <property type="entry name" value="GP_PDE"/>
    <property type="match status" value="1"/>
</dbReference>
<feature type="domain" description="GP-PDE" evidence="1">
    <location>
        <begin position="46"/>
        <end position="288"/>
    </location>
</feature>
<dbReference type="InterPro" id="IPR006311">
    <property type="entry name" value="TAT_signal"/>
</dbReference>
<dbReference type="EMBL" id="JABJRC010000011">
    <property type="protein sequence ID" value="NOL45207.1"/>
    <property type="molecule type" value="Genomic_DNA"/>
</dbReference>
<gene>
    <name evidence="2" type="ORF">HPO96_33660</name>
</gene>
<dbReference type="Gene3D" id="3.20.20.190">
    <property type="entry name" value="Phosphatidylinositol (PI) phosphodiesterase"/>
    <property type="match status" value="1"/>
</dbReference>
<evidence type="ECO:0000313" key="2">
    <source>
        <dbReference type="EMBL" id="NOL45207.1"/>
    </source>
</evidence>
<dbReference type="Proteomes" id="UP000534306">
    <property type="component" value="Unassembled WGS sequence"/>
</dbReference>
<keyword evidence="3" id="KW-1185">Reference proteome</keyword>
<dbReference type="GO" id="GO:0008081">
    <property type="term" value="F:phosphoric diester hydrolase activity"/>
    <property type="evidence" value="ECO:0007669"/>
    <property type="project" value="InterPro"/>
</dbReference>
<protein>
    <submittedName>
        <fullName evidence="2">Glycerophosphodiester phosphodiesterase family protein</fullName>
    </submittedName>
</protein>
<evidence type="ECO:0000259" key="1">
    <source>
        <dbReference type="PROSITE" id="PS51704"/>
    </source>
</evidence>
<accession>A0A7Y4L8A1</accession>
<reference evidence="2 3" key="1">
    <citation type="submission" date="2020-05" db="EMBL/GenBank/DDBJ databases">
        <title>Genome sequence of Kribbella sandramycini ATCC 39419.</title>
        <authorList>
            <person name="Maclea K.S."/>
            <person name="Fair J.L."/>
        </authorList>
    </citation>
    <scope>NUCLEOTIDE SEQUENCE [LARGE SCALE GENOMIC DNA]</scope>
    <source>
        <strain evidence="2 3">ATCC 39419</strain>
    </source>
</reference>
<organism evidence="2 3">
    <name type="scientific">Kribbella sandramycini</name>
    <dbReference type="NCBI Taxonomy" id="60450"/>
    <lineage>
        <taxon>Bacteria</taxon>
        <taxon>Bacillati</taxon>
        <taxon>Actinomycetota</taxon>
        <taxon>Actinomycetes</taxon>
        <taxon>Propionibacteriales</taxon>
        <taxon>Kribbellaceae</taxon>
        <taxon>Kribbella</taxon>
    </lineage>
</organism>
<dbReference type="Pfam" id="PF03009">
    <property type="entry name" value="GDPD"/>
    <property type="match status" value="1"/>
</dbReference>
<sequence length="483" mass="52804">MAKMELGRRVVLAGALGGALGGMGVGGAAAAPAYTLADWVRERGERYLVGHRGVGDVWPEHTMESYQAAVDRGAKAMEISVGITADGVLVCLHDKTLERTTNLTGRLRDITWAQLRAGWVDVPRLGPYWQRAKVRVPLFEDVLRRFGGRVILCVEAKDGPAWEPLLAMVAKYRLERSVMLKSYYLSPQFADWKAQGFGIFAYFTAPPEITSEAVGRLKGLLSPATDAIIVPYSSPDGYLSDELVELVKGSGMPVWPYPLHRRADVEHYLARGLGGAITSNFGYINHRTKPVRSDQWARGAIVPGELTRDPYNDRFALTWRPDGVVELGATGDQHFLTLGNLSPVTAPAYTIEFEAAFPALPSDSAAGLSLAFGHADDRYFEEGLGRSDGYTASLRADGRLTLAVHRAGQAAEVLLAVRNTAAPRADEWMRFRLTVTPSRLIWTRLDRPASVVATDTSYRGGYLHLGRAAIDGRLALRSLKLLS</sequence>
<dbReference type="PANTHER" id="PTHR46211">
    <property type="entry name" value="GLYCEROPHOSPHORYL DIESTER PHOSPHODIESTERASE"/>
    <property type="match status" value="1"/>
</dbReference>
<dbReference type="Gene3D" id="2.60.120.560">
    <property type="entry name" value="Exo-inulinase, domain 1"/>
    <property type="match status" value="1"/>
</dbReference>
<comment type="caution">
    <text evidence="2">The sequence shown here is derived from an EMBL/GenBank/DDBJ whole genome shotgun (WGS) entry which is preliminary data.</text>
</comment>
<dbReference type="AlphaFoldDB" id="A0A7Y4L8A1"/>
<dbReference type="InterPro" id="IPR017946">
    <property type="entry name" value="PLC-like_Pdiesterase_TIM-brl"/>
</dbReference>
<dbReference type="CDD" id="cd08566">
    <property type="entry name" value="GDPD_AtGDE_like"/>
    <property type="match status" value="1"/>
</dbReference>
<dbReference type="SUPFAM" id="SSF51695">
    <property type="entry name" value="PLC-like phosphodiesterases"/>
    <property type="match status" value="1"/>
</dbReference>
<dbReference type="PROSITE" id="PS51318">
    <property type="entry name" value="TAT"/>
    <property type="match status" value="1"/>
</dbReference>
<proteinExistence type="predicted"/>
<dbReference type="GO" id="GO:0006629">
    <property type="term" value="P:lipid metabolic process"/>
    <property type="evidence" value="ECO:0007669"/>
    <property type="project" value="InterPro"/>
</dbReference>
<dbReference type="InterPro" id="IPR030395">
    <property type="entry name" value="GP_PDE_dom"/>
</dbReference>
<name>A0A7Y4L8A1_9ACTN</name>